<feature type="domain" description="Solute-binding protein family 3/N-terminal" evidence="3">
    <location>
        <begin position="30"/>
        <end position="260"/>
    </location>
</feature>
<accession>A0A2P6TJW2</accession>
<dbReference type="Pfam" id="PF00497">
    <property type="entry name" value="SBP_bac_3"/>
    <property type="match status" value="1"/>
</dbReference>
<evidence type="ECO:0000313" key="4">
    <source>
        <dbReference type="EMBL" id="PRW44328.1"/>
    </source>
</evidence>
<feature type="chain" id="PRO_5015145051" evidence="2">
    <location>
        <begin position="17"/>
        <end position="282"/>
    </location>
</feature>
<dbReference type="OrthoDB" id="10465295at2759"/>
<proteinExistence type="predicted"/>
<keyword evidence="5" id="KW-1185">Reference proteome</keyword>
<protein>
    <submittedName>
        <fullName evidence="4">ABC transporter substrate-binding</fullName>
    </submittedName>
</protein>
<dbReference type="PANTHER" id="PTHR35936">
    <property type="entry name" value="MEMBRANE-BOUND LYTIC MUREIN TRANSGLYCOSYLASE F"/>
    <property type="match status" value="1"/>
</dbReference>
<keyword evidence="1 2" id="KW-0732">Signal</keyword>
<dbReference type="EMBL" id="LHPG02000013">
    <property type="protein sequence ID" value="PRW44328.1"/>
    <property type="molecule type" value="Genomic_DNA"/>
</dbReference>
<dbReference type="Proteomes" id="UP000239899">
    <property type="component" value="Unassembled WGS sequence"/>
</dbReference>
<dbReference type="SMART" id="SM00062">
    <property type="entry name" value="PBPb"/>
    <property type="match status" value="1"/>
</dbReference>
<comment type="caution">
    <text evidence="4">The sequence shown here is derived from an EMBL/GenBank/DDBJ whole genome shotgun (WGS) entry which is preliminary data.</text>
</comment>
<organism evidence="4 5">
    <name type="scientific">Chlorella sorokiniana</name>
    <name type="common">Freshwater green alga</name>
    <dbReference type="NCBI Taxonomy" id="3076"/>
    <lineage>
        <taxon>Eukaryota</taxon>
        <taxon>Viridiplantae</taxon>
        <taxon>Chlorophyta</taxon>
        <taxon>core chlorophytes</taxon>
        <taxon>Trebouxiophyceae</taxon>
        <taxon>Chlorellales</taxon>
        <taxon>Chlorellaceae</taxon>
        <taxon>Chlorella clade</taxon>
        <taxon>Chlorella</taxon>
    </lineage>
</organism>
<name>A0A2P6TJW2_CHLSO</name>
<gene>
    <name evidence="4" type="ORF">C2E21_6857</name>
</gene>
<evidence type="ECO:0000259" key="3">
    <source>
        <dbReference type="SMART" id="SM00062"/>
    </source>
</evidence>
<dbReference type="SUPFAM" id="SSF53850">
    <property type="entry name" value="Periplasmic binding protein-like II"/>
    <property type="match status" value="1"/>
</dbReference>
<reference evidence="4 5" key="1">
    <citation type="journal article" date="2018" name="Plant J.">
        <title>Genome sequences of Chlorella sorokiniana UTEX 1602 and Micractinium conductrix SAG 241.80: implications to maltose excretion by a green alga.</title>
        <authorList>
            <person name="Arriola M.B."/>
            <person name="Velmurugan N."/>
            <person name="Zhang Y."/>
            <person name="Plunkett M.H."/>
            <person name="Hondzo H."/>
            <person name="Barney B.M."/>
        </authorList>
    </citation>
    <scope>NUCLEOTIDE SEQUENCE [LARGE SCALE GENOMIC DNA]</scope>
    <source>
        <strain evidence="5">UTEX 1602</strain>
    </source>
</reference>
<evidence type="ECO:0000256" key="2">
    <source>
        <dbReference type="SAM" id="SignalP"/>
    </source>
</evidence>
<sequence>MARATALLLALALALALGPSRTAAQAADGTKKVGVLDLFPFAYKAPNGTLTGEWRFDVAVATKACELTGLKCEMVPLVVADRIPKLRDGTVDMLFAGLTKTADRAKEVLSVAPSYYASGASLFALQDKAANAADWAAIKGQKICALAGYYLNPDLKAKYGADLVEVPDSAAMLDKLVAGDCTAAVTDTTDLSLIQAGKDKGVNVVVTAAPALDPAPYAAAVRLGEEDLAVKLSGAIAQGLLSAGNSSAIFSLEDQYILSNGGQPAPYLANLAEAITCMVPCT</sequence>
<dbReference type="AlphaFoldDB" id="A0A2P6TJW2"/>
<dbReference type="InterPro" id="IPR001638">
    <property type="entry name" value="Solute-binding_3/MltF_N"/>
</dbReference>
<feature type="signal peptide" evidence="2">
    <location>
        <begin position="1"/>
        <end position="16"/>
    </location>
</feature>
<evidence type="ECO:0000313" key="5">
    <source>
        <dbReference type="Proteomes" id="UP000239899"/>
    </source>
</evidence>
<dbReference type="Gene3D" id="3.40.190.10">
    <property type="entry name" value="Periplasmic binding protein-like II"/>
    <property type="match status" value="2"/>
</dbReference>
<dbReference type="PANTHER" id="PTHR35936:SF19">
    <property type="entry name" value="AMINO-ACID-BINDING PROTEIN YXEM-RELATED"/>
    <property type="match status" value="1"/>
</dbReference>
<evidence type="ECO:0000256" key="1">
    <source>
        <dbReference type="ARBA" id="ARBA00022729"/>
    </source>
</evidence>